<organism evidence="2 3">
    <name type="scientific">Halalkaliarchaeum desulfuricum</name>
    <dbReference type="NCBI Taxonomy" id="2055893"/>
    <lineage>
        <taxon>Archaea</taxon>
        <taxon>Methanobacteriati</taxon>
        <taxon>Methanobacteriota</taxon>
        <taxon>Stenosarchaea group</taxon>
        <taxon>Halobacteria</taxon>
        <taxon>Halobacteriales</taxon>
        <taxon>Haloferacaceae</taxon>
        <taxon>Halalkaliarchaeum</taxon>
    </lineage>
</organism>
<feature type="compositionally biased region" description="Basic and acidic residues" evidence="1">
    <location>
        <begin position="34"/>
        <end position="51"/>
    </location>
</feature>
<sequence length="70" mass="7214">MTAGTTFGSAANTPIDGHPLPAFGAFRTPSGTPRDSHRGVRNRKLGDRPGDRVSPVPLLSRMSPGAGGCK</sequence>
<name>A0A343TKI1_9EURY</name>
<feature type="compositionally biased region" description="Polar residues" evidence="1">
    <location>
        <begin position="1"/>
        <end position="12"/>
    </location>
</feature>
<dbReference type="Proteomes" id="UP000263012">
    <property type="component" value="Chromosome"/>
</dbReference>
<evidence type="ECO:0000256" key="1">
    <source>
        <dbReference type="SAM" id="MobiDB-lite"/>
    </source>
</evidence>
<dbReference type="EMBL" id="CP025066">
    <property type="protein sequence ID" value="AUX09603.1"/>
    <property type="molecule type" value="Genomic_DNA"/>
</dbReference>
<evidence type="ECO:0000313" key="2">
    <source>
        <dbReference type="EMBL" id="AUX09603.1"/>
    </source>
</evidence>
<feature type="region of interest" description="Disordered" evidence="1">
    <location>
        <begin position="1"/>
        <end position="70"/>
    </location>
</feature>
<reference evidence="3" key="1">
    <citation type="submission" date="2017-11" db="EMBL/GenBank/DDBJ databases">
        <title>Phenotypic and genomic properties of facultatively anaerobic sulfur-reducing natronoarchaea from hypersaline soda lakes.</title>
        <authorList>
            <person name="Sorokin D.Y."/>
            <person name="Kublanov I.V."/>
            <person name="Roman P."/>
            <person name="Sinninghe Damste J.S."/>
            <person name="Golyshin P.N."/>
            <person name="Rojo D."/>
            <person name="Ciordia S."/>
            <person name="Mena M.D.C."/>
            <person name="Ferrer M."/>
            <person name="Messina E."/>
            <person name="Smedile F."/>
            <person name="La Spada G."/>
            <person name="La Cono V."/>
            <person name="Yakimov M.M."/>
        </authorList>
    </citation>
    <scope>NUCLEOTIDE SEQUENCE [LARGE SCALE GENOMIC DNA]</scope>
    <source>
        <strain evidence="3">AArc-Sl</strain>
    </source>
</reference>
<accession>A0A343TKI1</accession>
<evidence type="ECO:0000313" key="3">
    <source>
        <dbReference type="Proteomes" id="UP000263012"/>
    </source>
</evidence>
<protein>
    <submittedName>
        <fullName evidence="2">Uncharacterized protein</fullName>
    </submittedName>
</protein>
<proteinExistence type="predicted"/>
<dbReference type="KEGG" id="hdf:AArcSl_1978"/>
<dbReference type="AlphaFoldDB" id="A0A343TKI1"/>
<gene>
    <name evidence="2" type="ORF">AArcSl_1978</name>
</gene>
<keyword evidence="3" id="KW-1185">Reference proteome</keyword>